<accession>A0ABQ9GNL6</accession>
<dbReference type="EMBL" id="JARBHB010000010">
    <property type="protein sequence ID" value="KAJ8873620.1"/>
    <property type="molecule type" value="Genomic_DNA"/>
</dbReference>
<keyword evidence="3" id="KW-1185">Reference proteome</keyword>
<evidence type="ECO:0000313" key="3">
    <source>
        <dbReference type="Proteomes" id="UP001159363"/>
    </source>
</evidence>
<sequence length="224" mass="26030">MAARREELRQLEELVQERVKSIFLSSDIMEQLTLAFTAVTQAVLTELRESLDFNVEETKNSRAELKAKDSELQQVKRDLIIAKDDLEQYQRRNSLRNFGIAEDSQENTDVIALDTIHNKLNLPDISIRDTDRVGPKNRNNNRPRPIIVKFVSYRQRNEVFMAKRRLAKSSVTIREDITAERIKVLRAAVTKYGLKNVWTIDGRIIIKTDTRKISVTCMEELQRS</sequence>
<dbReference type="Gene3D" id="3.30.70.1820">
    <property type="entry name" value="L1 transposable element, RRM domain"/>
    <property type="match status" value="1"/>
</dbReference>
<dbReference type="Proteomes" id="UP001159363">
    <property type="component" value="Chromosome 9"/>
</dbReference>
<evidence type="ECO:0000256" key="1">
    <source>
        <dbReference type="SAM" id="Coils"/>
    </source>
</evidence>
<protein>
    <submittedName>
        <fullName evidence="2">Uncharacterized protein</fullName>
    </submittedName>
</protein>
<gene>
    <name evidence="2" type="ORF">PR048_024438</name>
</gene>
<comment type="caution">
    <text evidence="2">The sequence shown here is derived from an EMBL/GenBank/DDBJ whole genome shotgun (WGS) entry which is preliminary data.</text>
</comment>
<proteinExistence type="predicted"/>
<keyword evidence="1" id="KW-0175">Coiled coil</keyword>
<name>A0ABQ9GNL6_9NEOP</name>
<evidence type="ECO:0000313" key="2">
    <source>
        <dbReference type="EMBL" id="KAJ8873620.1"/>
    </source>
</evidence>
<reference evidence="2 3" key="1">
    <citation type="submission" date="2023-02" db="EMBL/GenBank/DDBJ databases">
        <title>LHISI_Scaffold_Assembly.</title>
        <authorList>
            <person name="Stuart O.P."/>
            <person name="Cleave R."/>
            <person name="Magrath M.J.L."/>
            <person name="Mikheyev A.S."/>
        </authorList>
    </citation>
    <scope>NUCLEOTIDE SEQUENCE [LARGE SCALE GENOMIC DNA]</scope>
    <source>
        <strain evidence="2">Daus_M_001</strain>
        <tissue evidence="2">Leg muscle</tissue>
    </source>
</reference>
<feature type="coiled-coil region" evidence="1">
    <location>
        <begin position="48"/>
        <end position="92"/>
    </location>
</feature>
<organism evidence="2 3">
    <name type="scientific">Dryococelus australis</name>
    <dbReference type="NCBI Taxonomy" id="614101"/>
    <lineage>
        <taxon>Eukaryota</taxon>
        <taxon>Metazoa</taxon>
        <taxon>Ecdysozoa</taxon>
        <taxon>Arthropoda</taxon>
        <taxon>Hexapoda</taxon>
        <taxon>Insecta</taxon>
        <taxon>Pterygota</taxon>
        <taxon>Neoptera</taxon>
        <taxon>Polyneoptera</taxon>
        <taxon>Phasmatodea</taxon>
        <taxon>Verophasmatodea</taxon>
        <taxon>Anareolatae</taxon>
        <taxon>Phasmatidae</taxon>
        <taxon>Eurycanthinae</taxon>
        <taxon>Dryococelus</taxon>
    </lineage>
</organism>